<evidence type="ECO:0000313" key="2">
    <source>
        <dbReference type="Proteomes" id="UP000678393"/>
    </source>
</evidence>
<keyword evidence="2" id="KW-1185">Reference proteome</keyword>
<feature type="non-terminal residue" evidence="1">
    <location>
        <position position="1"/>
    </location>
</feature>
<sequence>TKLTDSFIIFARSFLPIINLFHINHRQSYLLDRTAMAISLNELLIHYSHLIILEGKKKEYLMPA</sequence>
<dbReference type="Proteomes" id="UP000678393">
    <property type="component" value="Unassembled WGS sequence"/>
</dbReference>
<organism evidence="1 2">
    <name type="scientific">Candidula unifasciata</name>
    <dbReference type="NCBI Taxonomy" id="100452"/>
    <lineage>
        <taxon>Eukaryota</taxon>
        <taxon>Metazoa</taxon>
        <taxon>Spiralia</taxon>
        <taxon>Lophotrochozoa</taxon>
        <taxon>Mollusca</taxon>
        <taxon>Gastropoda</taxon>
        <taxon>Heterobranchia</taxon>
        <taxon>Euthyneura</taxon>
        <taxon>Panpulmonata</taxon>
        <taxon>Eupulmonata</taxon>
        <taxon>Stylommatophora</taxon>
        <taxon>Helicina</taxon>
        <taxon>Helicoidea</taxon>
        <taxon>Geomitridae</taxon>
        <taxon>Candidula</taxon>
    </lineage>
</organism>
<dbReference type="EMBL" id="CAJHNH020003105">
    <property type="protein sequence ID" value="CAG5128536.1"/>
    <property type="molecule type" value="Genomic_DNA"/>
</dbReference>
<feature type="non-terminal residue" evidence="1">
    <location>
        <position position="64"/>
    </location>
</feature>
<accession>A0A8S3ZMI3</accession>
<reference evidence="1" key="1">
    <citation type="submission" date="2021-04" db="EMBL/GenBank/DDBJ databases">
        <authorList>
            <consortium name="Molecular Ecology Group"/>
        </authorList>
    </citation>
    <scope>NUCLEOTIDE SEQUENCE</scope>
</reference>
<proteinExistence type="predicted"/>
<comment type="caution">
    <text evidence="1">The sequence shown here is derived from an EMBL/GenBank/DDBJ whole genome shotgun (WGS) entry which is preliminary data.</text>
</comment>
<dbReference type="AlphaFoldDB" id="A0A8S3ZMI3"/>
<gene>
    <name evidence="1" type="ORF">CUNI_LOCUS14094</name>
</gene>
<protein>
    <submittedName>
        <fullName evidence="1">Uncharacterized protein</fullName>
    </submittedName>
</protein>
<evidence type="ECO:0000313" key="1">
    <source>
        <dbReference type="EMBL" id="CAG5128536.1"/>
    </source>
</evidence>
<name>A0A8S3ZMI3_9EUPU</name>